<organism evidence="1 2">
    <name type="scientific">Rangifer tarandus platyrhynchus</name>
    <name type="common">Svalbard reindeer</name>
    <dbReference type="NCBI Taxonomy" id="3082113"/>
    <lineage>
        <taxon>Eukaryota</taxon>
        <taxon>Metazoa</taxon>
        <taxon>Chordata</taxon>
        <taxon>Craniata</taxon>
        <taxon>Vertebrata</taxon>
        <taxon>Euteleostomi</taxon>
        <taxon>Mammalia</taxon>
        <taxon>Eutheria</taxon>
        <taxon>Laurasiatheria</taxon>
        <taxon>Artiodactyla</taxon>
        <taxon>Ruminantia</taxon>
        <taxon>Pecora</taxon>
        <taxon>Cervidae</taxon>
        <taxon>Odocoileinae</taxon>
        <taxon>Rangifer</taxon>
    </lineage>
</organism>
<name>A0AC59ZYN0_RANTA</name>
<dbReference type="EMBL" id="OX596089">
    <property type="protein sequence ID" value="CAN0529731.1"/>
    <property type="molecule type" value="Genomic_DNA"/>
</dbReference>
<reference evidence="1" key="2">
    <citation type="submission" date="2025-03" db="EMBL/GenBank/DDBJ databases">
        <authorList>
            <consortium name="ELIXIR-Norway"/>
            <consortium name="Elixir Norway"/>
        </authorList>
    </citation>
    <scope>NUCLEOTIDE SEQUENCE</scope>
</reference>
<evidence type="ECO:0000313" key="2">
    <source>
        <dbReference type="Proteomes" id="UP001162501"/>
    </source>
</evidence>
<evidence type="ECO:0000313" key="1">
    <source>
        <dbReference type="EMBL" id="CAN0529731.1"/>
    </source>
</evidence>
<sequence>MCITSHPASVRPLSASLLVSIVTLVETQDVEGDECAEQQARMPISAEGTEEDLELPSTPQPREIVSQAPQHTQEKAAETRERLG</sequence>
<dbReference type="Proteomes" id="UP001162501">
    <property type="component" value="Chromosome 5"/>
</dbReference>
<protein>
    <submittedName>
        <fullName evidence="1">Uncharacterized protein</fullName>
    </submittedName>
</protein>
<accession>A0AC59ZYN0</accession>
<proteinExistence type="predicted"/>
<reference evidence="1" key="1">
    <citation type="submission" date="2023-05" db="EMBL/GenBank/DDBJ databases">
        <authorList>
            <consortium name="ELIXIR-Norway"/>
        </authorList>
    </citation>
    <scope>NUCLEOTIDE SEQUENCE</scope>
</reference>
<gene>
    <name evidence="1" type="ORF">MRATA1EN22A_LOCUS24492</name>
</gene>